<gene>
    <name evidence="2" type="ORF">CSUB01_12565</name>
</gene>
<feature type="region of interest" description="Disordered" evidence="1">
    <location>
        <begin position="90"/>
        <end position="126"/>
    </location>
</feature>
<comment type="caution">
    <text evidence="2">The sequence shown here is derived from an EMBL/GenBank/DDBJ whole genome shotgun (WGS) entry which is preliminary data.</text>
</comment>
<dbReference type="EMBL" id="JMSE01000805">
    <property type="protein sequence ID" value="KDN67435.1"/>
    <property type="molecule type" value="Genomic_DNA"/>
</dbReference>
<name>A0A066XN51_COLSU</name>
<dbReference type="AlphaFoldDB" id="A0A066XN51"/>
<dbReference type="HOGENOM" id="CLU_1199735_0_0_1"/>
<proteinExistence type="predicted"/>
<accession>A0A066XN51</accession>
<feature type="compositionally biased region" description="Polar residues" evidence="1">
    <location>
        <begin position="115"/>
        <end position="126"/>
    </location>
</feature>
<evidence type="ECO:0000313" key="3">
    <source>
        <dbReference type="Proteomes" id="UP000027238"/>
    </source>
</evidence>
<reference evidence="3" key="1">
    <citation type="journal article" date="2014" name="Genome Announc.">
        <title>Draft genome sequence of Colletotrichum sublineola, a destructive pathogen of cultivated sorghum.</title>
        <authorList>
            <person name="Baroncelli R."/>
            <person name="Sanz-Martin J.M."/>
            <person name="Rech G.E."/>
            <person name="Sukno S.A."/>
            <person name="Thon M.R."/>
        </authorList>
    </citation>
    <scope>NUCLEOTIDE SEQUENCE [LARGE SCALE GENOMIC DNA]</scope>
    <source>
        <strain evidence="3">TX430BB</strain>
    </source>
</reference>
<keyword evidence="3" id="KW-1185">Reference proteome</keyword>
<evidence type="ECO:0000256" key="1">
    <source>
        <dbReference type="SAM" id="MobiDB-lite"/>
    </source>
</evidence>
<protein>
    <submittedName>
        <fullName evidence="2">Uncharacterized protein</fullName>
    </submittedName>
</protein>
<evidence type="ECO:0000313" key="2">
    <source>
        <dbReference type="EMBL" id="KDN67435.1"/>
    </source>
</evidence>
<dbReference type="Proteomes" id="UP000027238">
    <property type="component" value="Unassembled WGS sequence"/>
</dbReference>
<sequence>MAPRIYYSSHSISFAEVCNHLGLSGGAAENPGIKQELDTLEEQHQNGGITEHQSRRAMLVSMGDLRNICERWKNREVLIEPNATAEITVTGQHSPSGLLDKGLNAVGSLRPGPQPRQSSAHTSPIQDNLSDEAHLESSNGFDPSIDHQEGALSTVITDVIPLDTQSHQASHHEYQEQEQTESGLPVSCNLHGYSDDLLSSDIQSYMDFFHPASPGEFDWNEQPVDINVLTS</sequence>
<organism evidence="2 3">
    <name type="scientific">Colletotrichum sublineola</name>
    <name type="common">Sorghum anthracnose fungus</name>
    <dbReference type="NCBI Taxonomy" id="1173701"/>
    <lineage>
        <taxon>Eukaryota</taxon>
        <taxon>Fungi</taxon>
        <taxon>Dikarya</taxon>
        <taxon>Ascomycota</taxon>
        <taxon>Pezizomycotina</taxon>
        <taxon>Sordariomycetes</taxon>
        <taxon>Hypocreomycetidae</taxon>
        <taxon>Glomerellales</taxon>
        <taxon>Glomerellaceae</taxon>
        <taxon>Colletotrichum</taxon>
        <taxon>Colletotrichum graminicola species complex</taxon>
    </lineage>
</organism>